<reference evidence="12" key="1">
    <citation type="submission" date="2022-11" db="UniProtKB">
        <authorList>
            <consortium name="WormBaseParasite"/>
        </authorList>
    </citation>
    <scope>IDENTIFICATION</scope>
</reference>
<dbReference type="SMART" id="SM00645">
    <property type="entry name" value="Pept_C1"/>
    <property type="match status" value="1"/>
</dbReference>
<dbReference type="SMART" id="SM00848">
    <property type="entry name" value="Inhibitor_I29"/>
    <property type="match status" value="1"/>
</dbReference>
<keyword evidence="8" id="KW-0732">Signal</keyword>
<keyword evidence="5" id="KW-0865">Zymogen</keyword>
<evidence type="ECO:0000256" key="4">
    <source>
        <dbReference type="ARBA" id="ARBA00022807"/>
    </source>
</evidence>
<evidence type="ECO:0000256" key="6">
    <source>
        <dbReference type="ARBA" id="ARBA00023157"/>
    </source>
</evidence>
<evidence type="ECO:0000256" key="3">
    <source>
        <dbReference type="ARBA" id="ARBA00022801"/>
    </source>
</evidence>
<dbReference type="AlphaFoldDB" id="A0A914P8B9"/>
<dbReference type="GO" id="GO:0008234">
    <property type="term" value="F:cysteine-type peptidase activity"/>
    <property type="evidence" value="ECO:0007669"/>
    <property type="project" value="UniProtKB-KW"/>
</dbReference>
<feature type="domain" description="Cathepsin propeptide inhibitor" evidence="10">
    <location>
        <begin position="43"/>
        <end position="103"/>
    </location>
</feature>
<name>A0A914P8B9_9BILA</name>
<evidence type="ECO:0000256" key="5">
    <source>
        <dbReference type="ARBA" id="ARBA00023145"/>
    </source>
</evidence>
<dbReference type="Proteomes" id="UP000887578">
    <property type="component" value="Unplaced"/>
</dbReference>
<dbReference type="PROSITE" id="PS00640">
    <property type="entry name" value="THIOL_PROTEASE_ASN"/>
    <property type="match status" value="1"/>
</dbReference>
<dbReference type="InterPro" id="IPR000169">
    <property type="entry name" value="Pept_cys_AS"/>
</dbReference>
<dbReference type="PRINTS" id="PR00705">
    <property type="entry name" value="PAPAIN"/>
</dbReference>
<dbReference type="GO" id="GO:0006508">
    <property type="term" value="P:proteolysis"/>
    <property type="evidence" value="ECO:0007669"/>
    <property type="project" value="UniProtKB-KW"/>
</dbReference>
<keyword evidence="4" id="KW-0788">Thiol protease</keyword>
<dbReference type="Pfam" id="PF08246">
    <property type="entry name" value="Inhibitor_I29"/>
    <property type="match status" value="1"/>
</dbReference>
<dbReference type="PROSITE" id="PS00639">
    <property type="entry name" value="THIOL_PROTEASE_HIS"/>
    <property type="match status" value="1"/>
</dbReference>
<keyword evidence="11" id="KW-1185">Reference proteome</keyword>
<dbReference type="Pfam" id="PF00112">
    <property type="entry name" value="Peptidase_C1"/>
    <property type="match status" value="1"/>
</dbReference>
<dbReference type="Gene3D" id="3.90.70.10">
    <property type="entry name" value="Cysteine proteinases"/>
    <property type="match status" value="1"/>
</dbReference>
<evidence type="ECO:0000313" key="11">
    <source>
        <dbReference type="Proteomes" id="UP000887578"/>
    </source>
</evidence>
<evidence type="ECO:0000259" key="9">
    <source>
        <dbReference type="SMART" id="SM00645"/>
    </source>
</evidence>
<dbReference type="PANTHER" id="PTHR12411">
    <property type="entry name" value="CYSTEINE PROTEASE FAMILY C1-RELATED"/>
    <property type="match status" value="1"/>
</dbReference>
<proteinExistence type="inferred from homology"/>
<sequence length="350" mass="39186">MNWRNILKLLFIFFVSLATASTLKIKLTPNDKQTLINGDYKAWVSYNIKYNKTFLVKDKEIRHLLSFFHANEFIKKHNAAFEKGEVTFKLGMNHLMDLPKSEYKKLNGYRHSLNAKTSSSSKWLKPLNAYIPKAVDWREKGYVSDVKDQGDCGSCWAFSAIASLEGQHKRATGNLVSLSEQNLIDCSAPFGNLGCNGGEINNAFQYIDENHGIDTEKSYPYEHRQGKCRFKNGTLGSNETGYFALPSGDEEALKCAIATQGPIAVAIDAGHDSFQMYKSGVYFEPKCGNTSEALDHGVLAVGYGTHPKFGDYWIVKNSWGEDWGDKGYILMARNKNNHCGIATRASFPIV</sequence>
<dbReference type="InterPro" id="IPR013128">
    <property type="entry name" value="Peptidase_C1A"/>
</dbReference>
<organism evidence="11 12">
    <name type="scientific">Panagrolaimus davidi</name>
    <dbReference type="NCBI Taxonomy" id="227884"/>
    <lineage>
        <taxon>Eukaryota</taxon>
        <taxon>Metazoa</taxon>
        <taxon>Ecdysozoa</taxon>
        <taxon>Nematoda</taxon>
        <taxon>Chromadorea</taxon>
        <taxon>Rhabditida</taxon>
        <taxon>Tylenchina</taxon>
        <taxon>Panagrolaimomorpha</taxon>
        <taxon>Panagrolaimoidea</taxon>
        <taxon>Panagrolaimidae</taxon>
        <taxon>Panagrolaimus</taxon>
    </lineage>
</organism>
<evidence type="ECO:0000256" key="7">
    <source>
        <dbReference type="ARBA" id="ARBA00069138"/>
    </source>
</evidence>
<keyword evidence="2" id="KW-0645">Protease</keyword>
<dbReference type="SUPFAM" id="SSF54001">
    <property type="entry name" value="Cysteine proteinases"/>
    <property type="match status" value="1"/>
</dbReference>
<dbReference type="InterPro" id="IPR039417">
    <property type="entry name" value="Peptidase_C1A_papain-like"/>
</dbReference>
<dbReference type="InterPro" id="IPR038765">
    <property type="entry name" value="Papain-like_cys_pep_sf"/>
</dbReference>
<dbReference type="WBParaSite" id="PDA_v2.g13708.t1">
    <property type="protein sequence ID" value="PDA_v2.g13708.t1"/>
    <property type="gene ID" value="PDA_v2.g13708"/>
</dbReference>
<dbReference type="PROSITE" id="PS00139">
    <property type="entry name" value="THIOL_PROTEASE_CYS"/>
    <property type="match status" value="1"/>
</dbReference>
<feature type="chain" id="PRO_5037218764" description="Cathepsin L-like" evidence="8">
    <location>
        <begin position="21"/>
        <end position="350"/>
    </location>
</feature>
<feature type="signal peptide" evidence="8">
    <location>
        <begin position="1"/>
        <end position="20"/>
    </location>
</feature>
<protein>
    <recommendedName>
        <fullName evidence="7">Cathepsin L-like</fullName>
    </recommendedName>
</protein>
<dbReference type="InterPro" id="IPR025661">
    <property type="entry name" value="Pept_asp_AS"/>
</dbReference>
<feature type="domain" description="Peptidase C1A papain C-terminal" evidence="9">
    <location>
        <begin position="131"/>
        <end position="349"/>
    </location>
</feature>
<dbReference type="InterPro" id="IPR000668">
    <property type="entry name" value="Peptidase_C1A_C"/>
</dbReference>
<dbReference type="FunFam" id="3.90.70.10:FF:000006">
    <property type="entry name" value="Cathepsin S"/>
    <property type="match status" value="1"/>
</dbReference>
<dbReference type="InterPro" id="IPR013201">
    <property type="entry name" value="Prot_inhib_I29"/>
</dbReference>
<evidence type="ECO:0000313" key="12">
    <source>
        <dbReference type="WBParaSite" id="PDA_v2.g13708.t1"/>
    </source>
</evidence>
<keyword evidence="6" id="KW-1015">Disulfide bond</keyword>
<evidence type="ECO:0000256" key="8">
    <source>
        <dbReference type="SAM" id="SignalP"/>
    </source>
</evidence>
<evidence type="ECO:0000256" key="2">
    <source>
        <dbReference type="ARBA" id="ARBA00022670"/>
    </source>
</evidence>
<keyword evidence="3" id="KW-0378">Hydrolase</keyword>
<comment type="similarity">
    <text evidence="1">Belongs to the peptidase C1 family.</text>
</comment>
<evidence type="ECO:0000259" key="10">
    <source>
        <dbReference type="SMART" id="SM00848"/>
    </source>
</evidence>
<accession>A0A914P8B9</accession>
<evidence type="ECO:0000256" key="1">
    <source>
        <dbReference type="ARBA" id="ARBA00008455"/>
    </source>
</evidence>
<dbReference type="CDD" id="cd02248">
    <property type="entry name" value="Peptidase_C1A"/>
    <property type="match status" value="1"/>
</dbReference>
<dbReference type="InterPro" id="IPR025660">
    <property type="entry name" value="Pept_his_AS"/>
</dbReference>